<accession>A0A917BG75</accession>
<evidence type="ECO:0000313" key="1">
    <source>
        <dbReference type="EMBL" id="GGF37746.1"/>
    </source>
</evidence>
<evidence type="ECO:0000313" key="2">
    <source>
        <dbReference type="Proteomes" id="UP000598775"/>
    </source>
</evidence>
<sequence length="148" mass="16058">MTDELSFSITDVVVLETYSRRRANIQTDGVTAEINFEVVLATIAVSTNALYVESQYVVTLRAEKDAAGDPELALARTRVGVVMAPSRPISAEEVDDGSLLPSQQLANQAAQPYHRQSLLHLFVQLGMPPFMLPAEFAASVSDHSVLKA</sequence>
<proteinExistence type="predicted"/>
<name>A0A917BG75_9MICO</name>
<dbReference type="AlphaFoldDB" id="A0A917BG75"/>
<organism evidence="1 2">
    <name type="scientific">Subtercola lobariae</name>
    <dbReference type="NCBI Taxonomy" id="1588641"/>
    <lineage>
        <taxon>Bacteria</taxon>
        <taxon>Bacillati</taxon>
        <taxon>Actinomycetota</taxon>
        <taxon>Actinomycetes</taxon>
        <taxon>Micrococcales</taxon>
        <taxon>Microbacteriaceae</taxon>
        <taxon>Subtercola</taxon>
    </lineage>
</organism>
<dbReference type="Proteomes" id="UP000598775">
    <property type="component" value="Unassembled WGS sequence"/>
</dbReference>
<protein>
    <submittedName>
        <fullName evidence="1">Uncharacterized protein</fullName>
    </submittedName>
</protein>
<dbReference type="RefSeq" id="WP_188680302.1">
    <property type="nucleotide sequence ID" value="NZ_BMGP01000006.1"/>
</dbReference>
<gene>
    <name evidence="1" type="ORF">GCM10011399_33380</name>
</gene>
<keyword evidence="2" id="KW-1185">Reference proteome</keyword>
<dbReference type="EMBL" id="BMGP01000006">
    <property type="protein sequence ID" value="GGF37746.1"/>
    <property type="molecule type" value="Genomic_DNA"/>
</dbReference>
<reference evidence="1 2" key="1">
    <citation type="journal article" date="2014" name="Int. J. Syst. Evol. Microbiol.">
        <title>Complete genome sequence of Corynebacterium casei LMG S-19264T (=DSM 44701T), isolated from a smear-ripened cheese.</title>
        <authorList>
            <consortium name="US DOE Joint Genome Institute (JGI-PGF)"/>
            <person name="Walter F."/>
            <person name="Albersmeier A."/>
            <person name="Kalinowski J."/>
            <person name="Ruckert C."/>
        </authorList>
    </citation>
    <scope>NUCLEOTIDE SEQUENCE [LARGE SCALE GENOMIC DNA]</scope>
    <source>
        <strain evidence="1 2">CGMCC 1.12976</strain>
    </source>
</reference>
<comment type="caution">
    <text evidence="1">The sequence shown here is derived from an EMBL/GenBank/DDBJ whole genome shotgun (WGS) entry which is preliminary data.</text>
</comment>